<feature type="domain" description="Phage neck terminator protein gp12-like" evidence="1">
    <location>
        <begin position="8"/>
        <end position="167"/>
    </location>
</feature>
<dbReference type="InterPro" id="IPR057087">
    <property type="entry name" value="Gp12-like"/>
</dbReference>
<dbReference type="NCBIfam" id="NF047498">
    <property type="entry name" value="LIC_12616_fam"/>
    <property type="match status" value="1"/>
</dbReference>
<keyword evidence="3" id="KW-1185">Reference proteome</keyword>
<name>A0A411AW57_9CAUD</name>
<dbReference type="EMBL" id="MK388689">
    <property type="protein sequence ID" value="QAX92333.1"/>
    <property type="molecule type" value="Genomic_DNA"/>
</dbReference>
<proteinExistence type="predicted"/>
<sequence length="182" mass="20540">MSNYQPDVLEKALWDILQPLINRASVPADIEALRFTHQSAGEWSDRYATLQVVSRQPQGQDEQLGFDDVTGEYFYKGQRNGQVSVTFHGDQASWRAENLVSSLSTETAKDLCQDQRVALFSPKLLNNVPIRDKERWLQGAAVVIGYRVAYKFSDTVGIIEIVDLTAFTNKDPIHKVINIQTP</sequence>
<reference evidence="2 3" key="1">
    <citation type="submission" date="2019-01" db="EMBL/GenBank/DDBJ databases">
        <title>Complete genome sequence of Pantoea phage vB_PagM_LIET2.</title>
        <authorList>
            <person name="Truncaite L."/>
            <person name="Simoliuniene M."/>
            <person name="Kazlauskas D."/>
            <person name="Meskys R."/>
            <person name="Simoliunas E."/>
        </authorList>
    </citation>
    <scope>NUCLEOTIDE SEQUENCE [LARGE SCALE GENOMIC DNA]</scope>
</reference>
<gene>
    <name evidence="2" type="ORF">LIET2_gp081</name>
</gene>
<evidence type="ECO:0000259" key="1">
    <source>
        <dbReference type="Pfam" id="PF23961"/>
    </source>
</evidence>
<dbReference type="Pfam" id="PF23961">
    <property type="entry name" value="Phage_tail_terminator_9"/>
    <property type="match status" value="1"/>
</dbReference>
<accession>A0A411AW57</accession>
<dbReference type="Proteomes" id="UP000289486">
    <property type="component" value="Segment"/>
</dbReference>
<evidence type="ECO:0000313" key="3">
    <source>
        <dbReference type="Proteomes" id="UP000289486"/>
    </source>
</evidence>
<organism evidence="2 3">
    <name type="scientific">Pantoea phage vB_PagM_LIET2</name>
    <dbReference type="NCBI Taxonomy" id="2508071"/>
    <lineage>
        <taxon>Viruses</taxon>
        <taxon>Duplodnaviria</taxon>
        <taxon>Heunggongvirae</taxon>
        <taxon>Uroviricota</taxon>
        <taxon>Caudoviricetes</taxon>
        <taxon>Lietduovirus</taxon>
        <taxon>Lietduovirus LIET2</taxon>
    </lineage>
</organism>
<protein>
    <submittedName>
        <fullName evidence="2">Putative tail completion protein</fullName>
    </submittedName>
</protein>
<evidence type="ECO:0000313" key="2">
    <source>
        <dbReference type="EMBL" id="QAX92333.1"/>
    </source>
</evidence>